<dbReference type="EMBL" id="VSSQ01020135">
    <property type="protein sequence ID" value="MPM64762.1"/>
    <property type="molecule type" value="Genomic_DNA"/>
</dbReference>
<comment type="caution">
    <text evidence="1">The sequence shown here is derived from an EMBL/GenBank/DDBJ whole genome shotgun (WGS) entry which is preliminary data.</text>
</comment>
<reference evidence="1" key="1">
    <citation type="submission" date="2019-08" db="EMBL/GenBank/DDBJ databases">
        <authorList>
            <person name="Kucharzyk K."/>
            <person name="Murdoch R.W."/>
            <person name="Higgins S."/>
            <person name="Loffler F."/>
        </authorList>
    </citation>
    <scope>NUCLEOTIDE SEQUENCE</scope>
</reference>
<gene>
    <name evidence="1" type="ORF">SDC9_111651</name>
</gene>
<proteinExistence type="predicted"/>
<evidence type="ECO:0000313" key="1">
    <source>
        <dbReference type="EMBL" id="MPM64762.1"/>
    </source>
</evidence>
<accession>A0A645BHL2</accession>
<dbReference type="AlphaFoldDB" id="A0A645BHL2"/>
<sequence length="127" mass="14402">MDAHRQAYAAEGILSDHVLFVGNVFMHQRHPDGGVGRPAVRSRDAVLHGELLPLLGLEIFLGVGIQRVKNQPVKIEYVFDYGLHDSLRFRTAERAGDKVVLHIDDDKHLFVERLFHIKYSLSDVGYD</sequence>
<name>A0A645BHL2_9ZZZZ</name>
<protein>
    <submittedName>
        <fullName evidence="1">Uncharacterized protein</fullName>
    </submittedName>
</protein>
<organism evidence="1">
    <name type="scientific">bioreactor metagenome</name>
    <dbReference type="NCBI Taxonomy" id="1076179"/>
    <lineage>
        <taxon>unclassified sequences</taxon>
        <taxon>metagenomes</taxon>
        <taxon>ecological metagenomes</taxon>
    </lineage>
</organism>